<evidence type="ECO:0000313" key="3">
    <source>
        <dbReference type="Proteomes" id="UP000218890"/>
    </source>
</evidence>
<dbReference type="KEGG" id="hhk:HH1059_14560"/>
<proteinExistence type="predicted"/>
<dbReference type="Proteomes" id="UP000218890">
    <property type="component" value="Chromosome"/>
</dbReference>
<protein>
    <submittedName>
        <fullName evidence="2">Uncharacterized protein</fullName>
    </submittedName>
</protein>
<name>A0A2Z6EZK4_HALHR</name>
<feature type="region of interest" description="Disordered" evidence="1">
    <location>
        <begin position="1"/>
        <end position="26"/>
    </location>
</feature>
<dbReference type="EMBL" id="AP017372">
    <property type="protein sequence ID" value="BBE11087.1"/>
    <property type="molecule type" value="Genomic_DNA"/>
</dbReference>
<gene>
    <name evidence="2" type="ORF">HH1059_14560</name>
</gene>
<evidence type="ECO:0000256" key="1">
    <source>
        <dbReference type="SAM" id="MobiDB-lite"/>
    </source>
</evidence>
<evidence type="ECO:0000313" key="2">
    <source>
        <dbReference type="EMBL" id="BBE11087.1"/>
    </source>
</evidence>
<accession>A0A2Z6EZK4</accession>
<dbReference type="AlphaFoldDB" id="A0A2Z6EZK4"/>
<keyword evidence="3" id="KW-1185">Reference proteome</keyword>
<organism evidence="2 3">
    <name type="scientific">Halorhodospira halochloris</name>
    <name type="common">Ectothiorhodospira halochloris</name>
    <dbReference type="NCBI Taxonomy" id="1052"/>
    <lineage>
        <taxon>Bacteria</taxon>
        <taxon>Pseudomonadati</taxon>
        <taxon>Pseudomonadota</taxon>
        <taxon>Gammaproteobacteria</taxon>
        <taxon>Chromatiales</taxon>
        <taxon>Ectothiorhodospiraceae</taxon>
        <taxon>Halorhodospira</taxon>
    </lineage>
</organism>
<reference evidence="2" key="1">
    <citation type="submission" date="2016-02" db="EMBL/GenBank/DDBJ databases">
        <title>Halorhodospira halochloris DSM-1059 complete genome, version 2.</title>
        <authorList>
            <person name="Tsukatani Y."/>
        </authorList>
    </citation>
    <scope>NUCLEOTIDE SEQUENCE</scope>
    <source>
        <strain evidence="2">DSM 1059</strain>
    </source>
</reference>
<sequence length="72" mass="8463">MLNNQRATDNRQGVLMNSESTQSKNKLQETLSNYSLTELQELLAAIDREIEVRSFAESIEAQMRLFMRRREQ</sequence>